<keyword evidence="8" id="KW-1185">Reference proteome</keyword>
<evidence type="ECO:0000313" key="8">
    <source>
        <dbReference type="Proteomes" id="UP000515158"/>
    </source>
</evidence>
<dbReference type="GO" id="GO:0032543">
    <property type="term" value="P:mitochondrial translation"/>
    <property type="evidence" value="ECO:0007669"/>
    <property type="project" value="InterPro"/>
</dbReference>
<dbReference type="InterPro" id="IPR007741">
    <property type="entry name" value="Ribosomal_mL43/mS25/NADH_DH"/>
</dbReference>
<reference evidence="9" key="1">
    <citation type="submission" date="2025-08" db="UniProtKB">
        <authorList>
            <consortium name="RefSeq"/>
        </authorList>
    </citation>
    <scope>IDENTIFICATION</scope>
    <source>
        <tissue evidence="9">Total insect</tissue>
    </source>
</reference>
<dbReference type="KEGG" id="tpal:117641504"/>
<evidence type="ECO:0000256" key="4">
    <source>
        <dbReference type="ARBA" id="ARBA00023128"/>
    </source>
</evidence>
<dbReference type="InterPro" id="IPR039927">
    <property type="entry name" value="Ribosomal_mL43"/>
</dbReference>
<dbReference type="GO" id="GO:0005762">
    <property type="term" value="C:mitochondrial large ribosomal subunit"/>
    <property type="evidence" value="ECO:0007669"/>
    <property type="project" value="TreeGrafter"/>
</dbReference>
<evidence type="ECO:0000256" key="3">
    <source>
        <dbReference type="ARBA" id="ARBA00022980"/>
    </source>
</evidence>
<gene>
    <name evidence="9" type="primary">LOC117641504</name>
</gene>
<keyword evidence="5" id="KW-0687">Ribonucleoprotein</keyword>
<dbReference type="OrthoDB" id="88at2759"/>
<evidence type="ECO:0000256" key="1">
    <source>
        <dbReference type="ARBA" id="ARBA00004173"/>
    </source>
</evidence>
<evidence type="ECO:0000313" key="9">
    <source>
        <dbReference type="RefSeq" id="XP_034234775.1"/>
    </source>
</evidence>
<dbReference type="RefSeq" id="XP_034234775.1">
    <property type="nucleotide sequence ID" value="XM_034378884.1"/>
</dbReference>
<dbReference type="PANTHER" id="PTHR21396">
    <property type="entry name" value="39S RIBOSOMAL PROTEIN L43"/>
    <property type="match status" value="1"/>
</dbReference>
<accession>A0A6P8YD36</accession>
<dbReference type="CTD" id="84545"/>
<dbReference type="GeneID" id="117641504"/>
<evidence type="ECO:0000256" key="2">
    <source>
        <dbReference type="ARBA" id="ARBA00006073"/>
    </source>
</evidence>
<feature type="domain" description="Ribosomal protein/NADH dehydrogenase" evidence="7">
    <location>
        <begin position="37"/>
        <end position="110"/>
    </location>
</feature>
<dbReference type="InParanoid" id="A0A6P8YD36"/>
<proteinExistence type="inferred from homology"/>
<dbReference type="SUPFAM" id="SSF52833">
    <property type="entry name" value="Thioredoxin-like"/>
    <property type="match status" value="1"/>
</dbReference>
<dbReference type="FunCoup" id="A0A6P8YD36">
    <property type="interactions" value="702"/>
</dbReference>
<dbReference type="AlphaFoldDB" id="A0A6P8YD36"/>
<dbReference type="GO" id="GO:0003735">
    <property type="term" value="F:structural constituent of ribosome"/>
    <property type="evidence" value="ECO:0007669"/>
    <property type="project" value="InterPro"/>
</dbReference>
<evidence type="ECO:0000259" key="7">
    <source>
        <dbReference type="SMART" id="SM00916"/>
    </source>
</evidence>
<keyword evidence="4" id="KW-0496">Mitochondrion</keyword>
<dbReference type="SMART" id="SM00916">
    <property type="entry name" value="L51_S25_CI-B8"/>
    <property type="match status" value="1"/>
</dbReference>
<dbReference type="Pfam" id="PF05047">
    <property type="entry name" value="L51_S25_CI-B8"/>
    <property type="match status" value="1"/>
</dbReference>
<dbReference type="InterPro" id="IPR036249">
    <property type="entry name" value="Thioredoxin-like_sf"/>
</dbReference>
<protein>
    <recommendedName>
        <fullName evidence="6">Large ribosomal subunit protein mL43</fullName>
    </recommendedName>
</protein>
<dbReference type="PANTHER" id="PTHR21396:SF2">
    <property type="entry name" value="LARGE RIBOSOMAL SUBUNIT PROTEIN ML43"/>
    <property type="match status" value="1"/>
</dbReference>
<keyword evidence="3 9" id="KW-0689">Ribosomal protein</keyword>
<evidence type="ECO:0000256" key="6">
    <source>
        <dbReference type="ARBA" id="ARBA00035188"/>
    </source>
</evidence>
<sequence length="183" mass="21288">MSNSHLFLPSGFPRATLGNGIGRYICQLKRITLKFCKERGSSMGMRDFLEHDLVDYASKHPSVVVYVKPRRNRSAVIKAEYCNGEEFWMSTYKMTREEIRKWLELCTTQNDGAEFRFRKMMHTDTPSIQGPWTPFSHRNPELNTASFPHEELSKPVFIPQSATDRLIELFKEQQHTLKSVKEG</sequence>
<dbReference type="Gene3D" id="3.40.30.10">
    <property type="entry name" value="Glutaredoxin"/>
    <property type="match status" value="1"/>
</dbReference>
<name>A0A6P8YD36_THRPL</name>
<evidence type="ECO:0000256" key="5">
    <source>
        <dbReference type="ARBA" id="ARBA00023274"/>
    </source>
</evidence>
<dbReference type="Proteomes" id="UP000515158">
    <property type="component" value="Unplaced"/>
</dbReference>
<comment type="subcellular location">
    <subcellularLocation>
        <location evidence="1">Mitochondrion</location>
    </subcellularLocation>
</comment>
<comment type="similarity">
    <text evidence="2">Belongs to the mitochondrion-specific ribosomal protein mL43 family.</text>
</comment>
<organism evidence="9">
    <name type="scientific">Thrips palmi</name>
    <name type="common">Melon thrips</name>
    <dbReference type="NCBI Taxonomy" id="161013"/>
    <lineage>
        <taxon>Eukaryota</taxon>
        <taxon>Metazoa</taxon>
        <taxon>Ecdysozoa</taxon>
        <taxon>Arthropoda</taxon>
        <taxon>Hexapoda</taxon>
        <taxon>Insecta</taxon>
        <taxon>Pterygota</taxon>
        <taxon>Neoptera</taxon>
        <taxon>Paraneoptera</taxon>
        <taxon>Thysanoptera</taxon>
        <taxon>Terebrantia</taxon>
        <taxon>Thripoidea</taxon>
        <taxon>Thripidae</taxon>
        <taxon>Thrips</taxon>
    </lineage>
</organism>